<dbReference type="PRINTS" id="PR00385">
    <property type="entry name" value="P450"/>
</dbReference>
<keyword evidence="9" id="KW-0812">Transmembrane</keyword>
<evidence type="ECO:0000256" key="1">
    <source>
        <dbReference type="ARBA" id="ARBA00010617"/>
    </source>
</evidence>
<dbReference type="PANTHER" id="PTHR24291:SF50">
    <property type="entry name" value="BIFUNCTIONAL ALBAFLAVENONE MONOOXYGENASE_TERPENE SYNTHASE"/>
    <property type="match status" value="1"/>
</dbReference>
<dbReference type="GO" id="GO:0004497">
    <property type="term" value="F:monooxygenase activity"/>
    <property type="evidence" value="ECO:0007669"/>
    <property type="project" value="UniProtKB-KW"/>
</dbReference>
<organism evidence="10 11">
    <name type="scientific">Tetrahymena thermophila (strain SB210)</name>
    <dbReference type="NCBI Taxonomy" id="312017"/>
    <lineage>
        <taxon>Eukaryota</taxon>
        <taxon>Sar</taxon>
        <taxon>Alveolata</taxon>
        <taxon>Ciliophora</taxon>
        <taxon>Intramacronucleata</taxon>
        <taxon>Oligohymenophorea</taxon>
        <taxon>Hymenostomatida</taxon>
        <taxon>Tetrahymenina</taxon>
        <taxon>Tetrahymenidae</taxon>
        <taxon>Tetrahymena</taxon>
    </lineage>
</organism>
<evidence type="ECO:0000256" key="8">
    <source>
        <dbReference type="RuleBase" id="RU000461"/>
    </source>
</evidence>
<feature type="binding site" description="axial binding residue" evidence="7">
    <location>
        <position position="497"/>
    </location>
    <ligand>
        <name>heme</name>
        <dbReference type="ChEBI" id="CHEBI:30413"/>
    </ligand>
    <ligandPart>
        <name>Fe</name>
        <dbReference type="ChEBI" id="CHEBI:18248"/>
    </ligandPart>
</feature>
<protein>
    <submittedName>
        <fullName evidence="10">Cytochrome P450 family monooxygenase</fullName>
    </submittedName>
</protein>
<dbReference type="PRINTS" id="PR00463">
    <property type="entry name" value="EP450I"/>
</dbReference>
<evidence type="ECO:0000256" key="4">
    <source>
        <dbReference type="ARBA" id="ARBA00023002"/>
    </source>
</evidence>
<comment type="cofactor">
    <cofactor evidence="7">
        <name>heme</name>
        <dbReference type="ChEBI" id="CHEBI:30413"/>
    </cofactor>
</comment>
<sequence length="560" mass="64981">MLINFKPILIIIQILIKFIIYHKILMIILFYIILGIIATILAIGVYILVIYPIIRFSEMRRKYGDKIKVYFSIGKGIFNFYQQDLIKKNDSLAFIRSMHHENLKAFAFNYGTKVGLSFVEPEHQRQLFQNIHSFSKADGPIAITFLFGHSIAFAPEKEWRRQRQFLSKSFHFEEIKNYLPLIKQSCEKIVKKLDTKLLQNDQIEVKVVGISQEVTSEISYKIFFGSASENQMKITKKDGTQIPISEEIVQIIIDSFTLLKTDKLALIKWILLKRNSVNYFPTKGEKEILIRLQALKQVQIDVVTKRNEELIKDPSQAKKNFLDQYLIEMIQDKNSGITYDEIISNFAAIYFAGTDTSGNMVGVALYYLSRFPEIQQQARAEIIKVLSSKKEIMKTEFSQLEFEDIQNLNFIHCILKESLRIMGPSISSQIKQADHNIKIGEFDIKKGDLVTAHYFYNHTNPSVFENPDDFKPERWLDSNNLKQQSNFSPFSQGPRSCIGQHLAIIEGKCLLASILLQFEIIPNTSQQVIRELKSIYTFQNDNLVFFKKIKQINQKTEMMI</sequence>
<dbReference type="InParanoid" id="Q23S13"/>
<dbReference type="eggNOG" id="KOG0157">
    <property type="taxonomic scope" value="Eukaryota"/>
</dbReference>
<dbReference type="OrthoDB" id="1470350at2759"/>
<dbReference type="EMBL" id="GG662640">
    <property type="protein sequence ID" value="EAR99334.2"/>
    <property type="molecule type" value="Genomic_DNA"/>
</dbReference>
<keyword evidence="11" id="KW-1185">Reference proteome</keyword>
<dbReference type="InterPro" id="IPR036396">
    <property type="entry name" value="Cyt_P450_sf"/>
</dbReference>
<dbReference type="InterPro" id="IPR001128">
    <property type="entry name" value="Cyt_P450"/>
</dbReference>
<evidence type="ECO:0000256" key="2">
    <source>
        <dbReference type="ARBA" id="ARBA00022617"/>
    </source>
</evidence>
<evidence type="ECO:0000256" key="7">
    <source>
        <dbReference type="PIRSR" id="PIRSR602401-1"/>
    </source>
</evidence>
<dbReference type="InterPro" id="IPR050196">
    <property type="entry name" value="Cytochrome_P450_Monoox"/>
</dbReference>
<dbReference type="GeneID" id="7828848"/>
<gene>
    <name evidence="10" type="ORF">TTHERM_01122780</name>
</gene>
<dbReference type="SUPFAM" id="SSF48264">
    <property type="entry name" value="Cytochrome P450"/>
    <property type="match status" value="1"/>
</dbReference>
<dbReference type="RefSeq" id="XP_001019579.2">
    <property type="nucleotide sequence ID" value="XM_001019579.3"/>
</dbReference>
<dbReference type="InterPro" id="IPR017972">
    <property type="entry name" value="Cyt_P450_CS"/>
</dbReference>
<proteinExistence type="inferred from homology"/>
<comment type="similarity">
    <text evidence="1 8">Belongs to the cytochrome P450 family.</text>
</comment>
<accession>Q23S13</accession>
<keyword evidence="6 8" id="KW-0503">Monooxygenase</keyword>
<dbReference type="Proteomes" id="UP000009168">
    <property type="component" value="Unassembled WGS sequence"/>
</dbReference>
<evidence type="ECO:0000256" key="5">
    <source>
        <dbReference type="ARBA" id="ARBA00023004"/>
    </source>
</evidence>
<name>Q23S13_TETTS</name>
<keyword evidence="5 7" id="KW-0408">Iron</keyword>
<dbReference type="PANTHER" id="PTHR24291">
    <property type="entry name" value="CYTOCHROME P450 FAMILY 4"/>
    <property type="match status" value="1"/>
</dbReference>
<dbReference type="InterPro" id="IPR002401">
    <property type="entry name" value="Cyt_P450_E_grp-I"/>
</dbReference>
<evidence type="ECO:0000256" key="9">
    <source>
        <dbReference type="SAM" id="Phobius"/>
    </source>
</evidence>
<evidence type="ECO:0000313" key="10">
    <source>
        <dbReference type="EMBL" id="EAR99334.2"/>
    </source>
</evidence>
<dbReference type="Gene3D" id="1.10.630.10">
    <property type="entry name" value="Cytochrome P450"/>
    <property type="match status" value="1"/>
</dbReference>
<dbReference type="CDD" id="cd20621">
    <property type="entry name" value="CYP5011A1-like"/>
    <property type="match status" value="1"/>
</dbReference>
<dbReference type="PROSITE" id="PS00086">
    <property type="entry name" value="CYTOCHROME_P450"/>
    <property type="match status" value="1"/>
</dbReference>
<keyword evidence="2 7" id="KW-0349">Heme</keyword>
<dbReference type="STRING" id="312017.Q23S13"/>
<dbReference type="HOGENOM" id="CLU_001570_5_1_1"/>
<dbReference type="GO" id="GO:0016705">
    <property type="term" value="F:oxidoreductase activity, acting on paired donors, with incorporation or reduction of molecular oxygen"/>
    <property type="evidence" value="ECO:0007669"/>
    <property type="project" value="InterPro"/>
</dbReference>
<keyword evidence="4 8" id="KW-0560">Oxidoreductase</keyword>
<dbReference type="GO" id="GO:0005506">
    <property type="term" value="F:iron ion binding"/>
    <property type="evidence" value="ECO:0007669"/>
    <property type="project" value="InterPro"/>
</dbReference>
<evidence type="ECO:0000256" key="3">
    <source>
        <dbReference type="ARBA" id="ARBA00022723"/>
    </source>
</evidence>
<keyword evidence="9" id="KW-1133">Transmembrane helix</keyword>
<dbReference type="KEGG" id="tet:TTHERM_01122780"/>
<evidence type="ECO:0000313" key="11">
    <source>
        <dbReference type="Proteomes" id="UP000009168"/>
    </source>
</evidence>
<evidence type="ECO:0000256" key="6">
    <source>
        <dbReference type="ARBA" id="ARBA00023033"/>
    </source>
</evidence>
<dbReference type="GO" id="GO:0020037">
    <property type="term" value="F:heme binding"/>
    <property type="evidence" value="ECO:0007669"/>
    <property type="project" value="InterPro"/>
</dbReference>
<dbReference type="AlphaFoldDB" id="Q23S13"/>
<feature type="transmembrane region" description="Helical" evidence="9">
    <location>
        <begin position="30"/>
        <end position="54"/>
    </location>
</feature>
<reference evidence="11" key="1">
    <citation type="journal article" date="2006" name="PLoS Biol.">
        <title>Macronuclear genome sequence of the ciliate Tetrahymena thermophila, a model eukaryote.</title>
        <authorList>
            <person name="Eisen J.A."/>
            <person name="Coyne R.S."/>
            <person name="Wu M."/>
            <person name="Wu D."/>
            <person name="Thiagarajan M."/>
            <person name="Wortman J.R."/>
            <person name="Badger J.H."/>
            <person name="Ren Q."/>
            <person name="Amedeo P."/>
            <person name="Jones K.M."/>
            <person name="Tallon L.J."/>
            <person name="Delcher A.L."/>
            <person name="Salzberg S.L."/>
            <person name="Silva J.C."/>
            <person name="Haas B.J."/>
            <person name="Majoros W.H."/>
            <person name="Farzad M."/>
            <person name="Carlton J.M."/>
            <person name="Smith R.K. Jr."/>
            <person name="Garg J."/>
            <person name="Pearlman R.E."/>
            <person name="Karrer K.M."/>
            <person name="Sun L."/>
            <person name="Manning G."/>
            <person name="Elde N.C."/>
            <person name="Turkewitz A.P."/>
            <person name="Asai D.J."/>
            <person name="Wilkes D.E."/>
            <person name="Wang Y."/>
            <person name="Cai H."/>
            <person name="Collins K."/>
            <person name="Stewart B.A."/>
            <person name="Lee S.R."/>
            <person name="Wilamowska K."/>
            <person name="Weinberg Z."/>
            <person name="Ruzzo W.L."/>
            <person name="Wloga D."/>
            <person name="Gaertig J."/>
            <person name="Frankel J."/>
            <person name="Tsao C.-C."/>
            <person name="Gorovsky M.A."/>
            <person name="Keeling P.J."/>
            <person name="Waller R.F."/>
            <person name="Patron N.J."/>
            <person name="Cherry J.M."/>
            <person name="Stover N.A."/>
            <person name="Krieger C.J."/>
            <person name="del Toro C."/>
            <person name="Ryder H.F."/>
            <person name="Williamson S.C."/>
            <person name="Barbeau R.A."/>
            <person name="Hamilton E.P."/>
            <person name="Orias E."/>
        </authorList>
    </citation>
    <scope>NUCLEOTIDE SEQUENCE [LARGE SCALE GENOMIC DNA]</scope>
    <source>
        <strain evidence="11">SB210</strain>
    </source>
</reference>
<keyword evidence="3 7" id="KW-0479">Metal-binding</keyword>
<dbReference type="Pfam" id="PF00067">
    <property type="entry name" value="p450"/>
    <property type="match status" value="1"/>
</dbReference>
<keyword evidence="9" id="KW-0472">Membrane</keyword>